<keyword evidence="4 8" id="KW-0812">Transmembrane</keyword>
<sequence>MARSGSRTRRCTLGVSRSERVAVHVSAVRRGVVQLGRVVAVGLVIALWTAVRVLFYSGTCLAAAWHVPRRTIAIGLGVAAASLVRETLMLGQINLVLIGLVALDCLLPKPPWPRGMLIVSPPRSS</sequence>
<keyword evidence="6 8" id="KW-0472">Membrane</keyword>
<comment type="caution">
    <text evidence="9">The sequence shown here is derived from an EMBL/GenBank/DDBJ whole genome shotgun (WGS) entry which is preliminary data.</text>
</comment>
<organism evidence="9 10">
    <name type="scientific">Lentzea tibetensis</name>
    <dbReference type="NCBI Taxonomy" id="2591470"/>
    <lineage>
        <taxon>Bacteria</taxon>
        <taxon>Bacillati</taxon>
        <taxon>Actinomycetota</taxon>
        <taxon>Actinomycetes</taxon>
        <taxon>Pseudonocardiales</taxon>
        <taxon>Pseudonocardiaceae</taxon>
        <taxon>Lentzea</taxon>
    </lineage>
</organism>
<dbReference type="Pfam" id="PF09594">
    <property type="entry name" value="GT87"/>
    <property type="match status" value="1"/>
</dbReference>
<evidence type="ECO:0000256" key="2">
    <source>
        <dbReference type="ARBA" id="ARBA00022475"/>
    </source>
</evidence>
<evidence type="ECO:0000256" key="4">
    <source>
        <dbReference type="ARBA" id="ARBA00022692"/>
    </source>
</evidence>
<keyword evidence="5 8" id="KW-1133">Transmembrane helix</keyword>
<keyword evidence="3" id="KW-0808">Transferase</keyword>
<evidence type="ECO:0000256" key="7">
    <source>
        <dbReference type="ARBA" id="ARBA00024033"/>
    </source>
</evidence>
<evidence type="ECO:0000256" key="8">
    <source>
        <dbReference type="SAM" id="Phobius"/>
    </source>
</evidence>
<dbReference type="AlphaFoldDB" id="A0A563EFH3"/>
<evidence type="ECO:0000256" key="5">
    <source>
        <dbReference type="ARBA" id="ARBA00022989"/>
    </source>
</evidence>
<gene>
    <name evidence="9" type="ORF">FKR81_41095</name>
</gene>
<reference evidence="9 10" key="1">
    <citation type="submission" date="2019-07" db="EMBL/GenBank/DDBJ databases">
        <title>Lentzea xizangensis sp. nov., isolated from Qinghai-Tibetan Plateau Soils.</title>
        <authorList>
            <person name="Huang J."/>
        </authorList>
    </citation>
    <scope>NUCLEOTIDE SEQUENCE [LARGE SCALE GENOMIC DNA]</scope>
    <source>
        <strain evidence="9 10">FXJ1.1311</strain>
    </source>
</reference>
<feature type="transmembrane region" description="Helical" evidence="8">
    <location>
        <begin position="38"/>
        <end position="67"/>
    </location>
</feature>
<proteinExistence type="inferred from homology"/>
<dbReference type="GO" id="GO:0016758">
    <property type="term" value="F:hexosyltransferase activity"/>
    <property type="evidence" value="ECO:0007669"/>
    <property type="project" value="InterPro"/>
</dbReference>
<keyword evidence="2" id="KW-1003">Cell membrane</keyword>
<evidence type="ECO:0000313" key="9">
    <source>
        <dbReference type="EMBL" id="TWP44522.1"/>
    </source>
</evidence>
<dbReference type="OrthoDB" id="9774600at2"/>
<accession>A0A563EFH3</accession>
<keyword evidence="10" id="KW-1185">Reference proteome</keyword>
<name>A0A563EFH3_9PSEU</name>
<comment type="similarity">
    <text evidence="7">Belongs to the glycosyltransferase 87 family.</text>
</comment>
<evidence type="ECO:0000256" key="6">
    <source>
        <dbReference type="ARBA" id="ARBA00023136"/>
    </source>
</evidence>
<evidence type="ECO:0000313" key="10">
    <source>
        <dbReference type="Proteomes" id="UP000316639"/>
    </source>
</evidence>
<comment type="subcellular location">
    <subcellularLocation>
        <location evidence="1">Cell membrane</location>
        <topology evidence="1">Multi-pass membrane protein</topology>
    </subcellularLocation>
</comment>
<evidence type="ECO:0000256" key="1">
    <source>
        <dbReference type="ARBA" id="ARBA00004651"/>
    </source>
</evidence>
<dbReference type="EMBL" id="VOBR01000050">
    <property type="protein sequence ID" value="TWP44522.1"/>
    <property type="molecule type" value="Genomic_DNA"/>
</dbReference>
<dbReference type="Proteomes" id="UP000316639">
    <property type="component" value="Unassembled WGS sequence"/>
</dbReference>
<evidence type="ECO:0000256" key="3">
    <source>
        <dbReference type="ARBA" id="ARBA00022679"/>
    </source>
</evidence>
<protein>
    <submittedName>
        <fullName evidence="9">DUF2029 domain-containing protein</fullName>
    </submittedName>
</protein>
<dbReference type="InterPro" id="IPR018584">
    <property type="entry name" value="GT87"/>
</dbReference>
<dbReference type="GO" id="GO:0005886">
    <property type="term" value="C:plasma membrane"/>
    <property type="evidence" value="ECO:0007669"/>
    <property type="project" value="UniProtKB-SubCell"/>
</dbReference>